<dbReference type="HAMAP" id="MF_01109">
    <property type="entry name" value="OTCase"/>
    <property type="match status" value="1"/>
</dbReference>
<dbReference type="InterPro" id="IPR006131">
    <property type="entry name" value="Asp_carbamoyltransf_Asp/Orn-bd"/>
</dbReference>
<evidence type="ECO:0000313" key="10">
    <source>
        <dbReference type="EMBL" id="GER00863.1"/>
    </source>
</evidence>
<reference evidence="10 11" key="1">
    <citation type="submission" date="2019-09" db="EMBL/GenBank/DDBJ databases">
        <title>NBRP : Genome information of microbial organism related human and environment.</title>
        <authorList>
            <person name="Hattori M."/>
            <person name="Oshima K."/>
            <person name="Inaba H."/>
            <person name="Suda W."/>
            <person name="Sakamoto M."/>
            <person name="Iino T."/>
            <person name="Kitahara M."/>
            <person name="Oshida Y."/>
            <person name="Iida T."/>
            <person name="Kudo T."/>
            <person name="Itoh T."/>
            <person name="Ohkuma M."/>
        </authorList>
    </citation>
    <scope>NUCLEOTIDE SEQUENCE [LARGE SCALE GENOMIC DNA]</scope>
    <source>
        <strain evidence="10 11">Mie-1</strain>
    </source>
</reference>
<gene>
    <name evidence="10" type="primary">argF</name>
    <name evidence="10" type="ORF">JCM17845_14860</name>
</gene>
<accession>A0A5A7MXZ3</accession>
<evidence type="ECO:0000259" key="9">
    <source>
        <dbReference type="Pfam" id="PF02729"/>
    </source>
</evidence>
<keyword evidence="11" id="KW-1185">Reference proteome</keyword>
<comment type="catalytic activity">
    <reaction evidence="6 7">
        <text>carbamoyl phosphate + L-ornithine = L-citrulline + phosphate + H(+)</text>
        <dbReference type="Rhea" id="RHEA:19513"/>
        <dbReference type="ChEBI" id="CHEBI:15378"/>
        <dbReference type="ChEBI" id="CHEBI:43474"/>
        <dbReference type="ChEBI" id="CHEBI:46911"/>
        <dbReference type="ChEBI" id="CHEBI:57743"/>
        <dbReference type="ChEBI" id="CHEBI:58228"/>
        <dbReference type="EC" id="2.1.3.3"/>
    </reaction>
</comment>
<feature type="binding site" evidence="7">
    <location>
        <begin position="66"/>
        <end position="69"/>
    </location>
    <ligand>
        <name>carbamoyl phosphate</name>
        <dbReference type="ChEBI" id="CHEBI:58228"/>
    </ligand>
</feature>
<dbReference type="NCBIfam" id="NF001986">
    <property type="entry name" value="PRK00779.1"/>
    <property type="match status" value="1"/>
</dbReference>
<dbReference type="PANTHER" id="PTHR45753">
    <property type="entry name" value="ORNITHINE CARBAMOYLTRANSFERASE, MITOCHONDRIAL"/>
    <property type="match status" value="1"/>
</dbReference>
<feature type="binding site" evidence="7">
    <location>
        <position position="235"/>
    </location>
    <ligand>
        <name>L-ornithine</name>
        <dbReference type="ChEBI" id="CHEBI:46911"/>
    </ligand>
</feature>
<comment type="function">
    <text evidence="1">Reversibly catalyzes the transfer of the carbamoyl group from carbamoyl phosphate (CP) to the N(epsilon) atom of ornithine (ORN) to produce L-citrulline.</text>
</comment>
<dbReference type="PROSITE" id="PS00097">
    <property type="entry name" value="CARBAMOYLTRANSFERASE"/>
    <property type="match status" value="1"/>
</dbReference>
<dbReference type="InterPro" id="IPR006130">
    <property type="entry name" value="Asp/Orn_carbamoylTrfase"/>
</dbReference>
<evidence type="ECO:0000256" key="7">
    <source>
        <dbReference type="HAMAP-Rule" id="MF_01109"/>
    </source>
</evidence>
<evidence type="ECO:0000256" key="2">
    <source>
        <dbReference type="ARBA" id="ARBA00004975"/>
    </source>
</evidence>
<dbReference type="GO" id="GO:0019240">
    <property type="term" value="P:citrulline biosynthetic process"/>
    <property type="evidence" value="ECO:0007669"/>
    <property type="project" value="TreeGrafter"/>
</dbReference>
<dbReference type="SUPFAM" id="SSF53671">
    <property type="entry name" value="Aspartate/ornithine carbamoyltransferase"/>
    <property type="match status" value="1"/>
</dbReference>
<feature type="binding site" evidence="7">
    <location>
        <begin position="144"/>
        <end position="147"/>
    </location>
    <ligand>
        <name>carbamoyl phosphate</name>
        <dbReference type="ChEBI" id="CHEBI:58228"/>
    </ligand>
</feature>
<dbReference type="Pfam" id="PF00185">
    <property type="entry name" value="OTCace"/>
    <property type="match status" value="1"/>
</dbReference>
<proteinExistence type="inferred from homology"/>
<dbReference type="Pfam" id="PF02729">
    <property type="entry name" value="OTCace_N"/>
    <property type="match status" value="1"/>
</dbReference>
<evidence type="ECO:0000256" key="3">
    <source>
        <dbReference type="ARBA" id="ARBA00007805"/>
    </source>
</evidence>
<dbReference type="AlphaFoldDB" id="A0A5A7MXZ3"/>
<dbReference type="InterPro" id="IPR036901">
    <property type="entry name" value="Asp/Orn_carbamoylTrfase_sf"/>
</dbReference>
<feature type="binding site" evidence="7">
    <location>
        <begin position="239"/>
        <end position="240"/>
    </location>
    <ligand>
        <name>L-ornithine</name>
        <dbReference type="ChEBI" id="CHEBI:46911"/>
    </ligand>
</feature>
<feature type="binding site" evidence="7">
    <location>
        <position position="93"/>
    </location>
    <ligand>
        <name>carbamoyl phosphate</name>
        <dbReference type="ChEBI" id="CHEBI:58228"/>
    </ligand>
</feature>
<dbReference type="Gene3D" id="3.40.50.1370">
    <property type="entry name" value="Aspartate/ornithine carbamoyltransferase"/>
    <property type="match status" value="2"/>
</dbReference>
<feature type="binding site" evidence="7">
    <location>
        <position position="302"/>
    </location>
    <ligand>
        <name>carbamoyl phosphate</name>
        <dbReference type="ChEBI" id="CHEBI:58228"/>
    </ligand>
</feature>
<evidence type="ECO:0000256" key="4">
    <source>
        <dbReference type="ARBA" id="ARBA00013007"/>
    </source>
</evidence>
<comment type="similarity">
    <text evidence="3 7">Belongs to the aspartate/ornithine carbamoyltransferase superfamily. OTCase family.</text>
</comment>
<dbReference type="PRINTS" id="PR00102">
    <property type="entry name" value="OTCASE"/>
</dbReference>
<feature type="domain" description="Aspartate/ornithine carbamoyltransferase Asp/Orn-binding" evidence="8">
    <location>
        <begin position="163"/>
        <end position="312"/>
    </location>
</feature>
<dbReference type="InterPro" id="IPR024904">
    <property type="entry name" value="OTCase_ArgI"/>
</dbReference>
<evidence type="ECO:0000256" key="1">
    <source>
        <dbReference type="ARBA" id="ARBA00003822"/>
    </source>
</evidence>
<evidence type="ECO:0000256" key="6">
    <source>
        <dbReference type="ARBA" id="ARBA00048772"/>
    </source>
</evidence>
<dbReference type="RefSeq" id="WP_150002246.1">
    <property type="nucleotide sequence ID" value="NZ_BKCM01000006.1"/>
</dbReference>
<feature type="domain" description="Aspartate/ornithine carbamoyltransferase carbamoyl-P binding" evidence="9">
    <location>
        <begin position="12"/>
        <end position="157"/>
    </location>
</feature>
<dbReference type="NCBIfam" id="TIGR00658">
    <property type="entry name" value="orni_carb_tr"/>
    <property type="match status" value="1"/>
</dbReference>
<feature type="binding site" evidence="7">
    <location>
        <begin position="274"/>
        <end position="275"/>
    </location>
    <ligand>
        <name>carbamoyl phosphate</name>
        <dbReference type="ChEBI" id="CHEBI:58228"/>
    </ligand>
</feature>
<dbReference type="PANTHER" id="PTHR45753:SF3">
    <property type="entry name" value="ORNITHINE TRANSCARBAMYLASE, MITOCHONDRIAL"/>
    <property type="match status" value="1"/>
</dbReference>
<organism evidence="10 11">
    <name type="scientific">Iodidimonas gelatinilytica</name>
    <dbReference type="NCBI Taxonomy" id="1236966"/>
    <lineage>
        <taxon>Bacteria</taxon>
        <taxon>Pseudomonadati</taxon>
        <taxon>Pseudomonadota</taxon>
        <taxon>Alphaproteobacteria</taxon>
        <taxon>Iodidimonadales</taxon>
        <taxon>Iodidimonadaceae</taxon>
        <taxon>Iodidimonas</taxon>
    </lineage>
</organism>
<dbReference type="FunFam" id="3.40.50.1370:FF:000008">
    <property type="entry name" value="Ornithine carbamoyltransferase"/>
    <property type="match status" value="1"/>
</dbReference>
<comment type="pathway">
    <text evidence="2">Amino-acid biosynthesis; L-arginine biosynthesis; L-arginine from L-ornithine and carbamoyl phosphate: step 1/3.</text>
</comment>
<dbReference type="GO" id="GO:0005737">
    <property type="term" value="C:cytoplasm"/>
    <property type="evidence" value="ECO:0007669"/>
    <property type="project" value="UniProtKB-SubCell"/>
</dbReference>
<dbReference type="PRINTS" id="PR00100">
    <property type="entry name" value="AOTCASE"/>
</dbReference>
<name>A0A5A7MXZ3_9PROT</name>
<dbReference type="EC" id="2.1.3.3" evidence="4 7"/>
<dbReference type="EMBL" id="BKCM01000006">
    <property type="protein sequence ID" value="GER00863.1"/>
    <property type="molecule type" value="Genomic_DNA"/>
</dbReference>
<sequence>MTRSDAAQSAVRHFLDLDLLDATTLRGILEDAKAMKAGRTGLAKGAADRKAPLNGDLLLMIFQKSSTRTRISFEVAMRQLGGAASDLDGSRLQLGRGESIADTARVLSAYGDAIVLRTDHHNNLTEMARYASIPVINALTDHSHPCQLMADMLTFEEANGPIKGQSVAWLGDGNNVATSMIHAAMRFDFRLRLACPSGHLPDADVLAAAQAEGADVVVTDDPVEAVKGARAIYTDTWSSMGQERAPSELAPFEPYRVTTDLMAHAAPDALFLHCLPAHRGEEVTDAVMDGPQSAVWEQAENRLHAQKAILNWCLNRSC</sequence>
<feature type="binding site" evidence="7">
    <location>
        <position position="175"/>
    </location>
    <ligand>
        <name>L-ornithine</name>
        <dbReference type="ChEBI" id="CHEBI:46911"/>
    </ligand>
</feature>
<protein>
    <recommendedName>
        <fullName evidence="4 7">Ornithine carbamoyltransferase</fullName>
        <shortName evidence="7">OTCase</shortName>
        <ecNumber evidence="4 7">2.1.3.3</ecNumber>
    </recommendedName>
</protein>
<dbReference type="Proteomes" id="UP000325187">
    <property type="component" value="Unassembled WGS sequence"/>
</dbReference>
<dbReference type="GO" id="GO:0004585">
    <property type="term" value="F:ornithine carbamoyltransferase activity"/>
    <property type="evidence" value="ECO:0007669"/>
    <property type="project" value="UniProtKB-UniRule"/>
</dbReference>
<dbReference type="GO" id="GO:0042450">
    <property type="term" value="P:L-arginine biosynthetic process via ornithine"/>
    <property type="evidence" value="ECO:0007669"/>
    <property type="project" value="UniProtKB-UniRule"/>
</dbReference>
<dbReference type="InterPro" id="IPR002292">
    <property type="entry name" value="Orn/put_carbamltrans"/>
</dbReference>
<comment type="caution">
    <text evidence="10">The sequence shown here is derived from an EMBL/GenBank/DDBJ whole genome shotgun (WGS) entry which is preliminary data.</text>
</comment>
<evidence type="ECO:0000313" key="11">
    <source>
        <dbReference type="Proteomes" id="UP000325187"/>
    </source>
</evidence>
<evidence type="ECO:0000256" key="5">
    <source>
        <dbReference type="ARBA" id="ARBA00022679"/>
    </source>
</evidence>
<dbReference type="InterPro" id="IPR006132">
    <property type="entry name" value="Asp/Orn_carbamoyltranf_P-bd"/>
</dbReference>
<comment type="subcellular location">
    <subcellularLocation>
        <location evidence="7">Cytoplasm</location>
    </subcellularLocation>
</comment>
<feature type="binding site" evidence="7">
    <location>
        <position position="117"/>
    </location>
    <ligand>
        <name>carbamoyl phosphate</name>
        <dbReference type="ChEBI" id="CHEBI:58228"/>
    </ligand>
</feature>
<dbReference type="GO" id="GO:0016597">
    <property type="term" value="F:amino acid binding"/>
    <property type="evidence" value="ECO:0007669"/>
    <property type="project" value="InterPro"/>
</dbReference>
<keyword evidence="5 7" id="KW-0808">Transferase</keyword>
<evidence type="ECO:0000259" key="8">
    <source>
        <dbReference type="Pfam" id="PF00185"/>
    </source>
</evidence>
<keyword evidence="7" id="KW-0963">Cytoplasm</keyword>